<dbReference type="GO" id="GO:0005576">
    <property type="term" value="C:extracellular region"/>
    <property type="evidence" value="ECO:0007669"/>
    <property type="project" value="UniProtKB-SubCell"/>
</dbReference>
<dbReference type="Pfam" id="PF00082">
    <property type="entry name" value="Peptidase_S8"/>
    <property type="match status" value="1"/>
</dbReference>
<feature type="active site" description="Charge relay system" evidence="7">
    <location>
        <position position="113"/>
    </location>
</feature>
<dbReference type="OrthoDB" id="9798386at2"/>
<proteinExistence type="inferred from homology"/>
<evidence type="ECO:0000256" key="1">
    <source>
        <dbReference type="ARBA" id="ARBA00004613"/>
    </source>
</evidence>
<evidence type="ECO:0000313" key="10">
    <source>
        <dbReference type="EMBL" id="PAB56894.1"/>
    </source>
</evidence>
<protein>
    <recommendedName>
        <fullName evidence="9">Peptidase S8/S53 domain-containing protein</fullName>
    </recommendedName>
</protein>
<dbReference type="AlphaFoldDB" id="A0A267MBD4"/>
<dbReference type="InterPro" id="IPR034084">
    <property type="entry name" value="Thermitase-like_dom"/>
</dbReference>
<dbReference type="Gene3D" id="3.40.50.200">
    <property type="entry name" value="Peptidase S8/S53 domain"/>
    <property type="match status" value="1"/>
</dbReference>
<dbReference type="PANTHER" id="PTHR43806:SF11">
    <property type="entry name" value="CEREVISIN-RELATED"/>
    <property type="match status" value="1"/>
</dbReference>
<dbReference type="PROSITE" id="PS00138">
    <property type="entry name" value="SUBTILASE_SER"/>
    <property type="match status" value="1"/>
</dbReference>
<evidence type="ECO:0000256" key="2">
    <source>
        <dbReference type="ARBA" id="ARBA00011073"/>
    </source>
</evidence>
<dbReference type="PROSITE" id="PS00136">
    <property type="entry name" value="SUBTILASE_ASP"/>
    <property type="match status" value="1"/>
</dbReference>
<organism evidence="10 11">
    <name type="scientific">Anaeromicrobium sediminis</name>
    <dbReference type="NCBI Taxonomy" id="1478221"/>
    <lineage>
        <taxon>Bacteria</taxon>
        <taxon>Bacillati</taxon>
        <taxon>Bacillota</taxon>
        <taxon>Clostridia</taxon>
        <taxon>Peptostreptococcales</taxon>
        <taxon>Thermotaleaceae</taxon>
        <taxon>Anaeromicrobium</taxon>
    </lineage>
</organism>
<dbReference type="InterPro" id="IPR023827">
    <property type="entry name" value="Peptidase_S8_Asp-AS"/>
</dbReference>
<dbReference type="PRINTS" id="PR00723">
    <property type="entry name" value="SUBTILISIN"/>
</dbReference>
<keyword evidence="11" id="KW-1185">Reference proteome</keyword>
<gene>
    <name evidence="10" type="ORF">CCE28_19975</name>
</gene>
<feature type="active site" description="Charge relay system" evidence="7">
    <location>
        <position position="305"/>
    </location>
</feature>
<dbReference type="RefSeq" id="WP_095135704.1">
    <property type="nucleotide sequence ID" value="NZ_NIBG01000030.1"/>
</dbReference>
<evidence type="ECO:0000259" key="9">
    <source>
        <dbReference type="Pfam" id="PF00082"/>
    </source>
</evidence>
<dbReference type="PROSITE" id="PS00137">
    <property type="entry name" value="SUBTILASE_HIS"/>
    <property type="match status" value="1"/>
</dbReference>
<dbReference type="GO" id="GO:0006508">
    <property type="term" value="P:proteolysis"/>
    <property type="evidence" value="ECO:0007669"/>
    <property type="project" value="UniProtKB-KW"/>
</dbReference>
<keyword evidence="4 7" id="KW-0645">Protease</keyword>
<comment type="caution">
    <text evidence="10">The sequence shown here is derived from an EMBL/GenBank/DDBJ whole genome shotgun (WGS) entry which is preliminary data.</text>
</comment>
<dbReference type="Proteomes" id="UP000216024">
    <property type="component" value="Unassembled WGS sequence"/>
</dbReference>
<dbReference type="InterPro" id="IPR050131">
    <property type="entry name" value="Peptidase_S8_subtilisin-like"/>
</dbReference>
<dbReference type="InterPro" id="IPR000209">
    <property type="entry name" value="Peptidase_S8/S53_dom"/>
</dbReference>
<dbReference type="GO" id="GO:0004252">
    <property type="term" value="F:serine-type endopeptidase activity"/>
    <property type="evidence" value="ECO:0007669"/>
    <property type="project" value="UniProtKB-UniRule"/>
</dbReference>
<comment type="subcellular location">
    <subcellularLocation>
        <location evidence="1">Secreted</location>
    </subcellularLocation>
</comment>
<evidence type="ECO:0000256" key="3">
    <source>
        <dbReference type="ARBA" id="ARBA00022525"/>
    </source>
</evidence>
<keyword evidence="5 7" id="KW-0378">Hydrolase</keyword>
<evidence type="ECO:0000256" key="7">
    <source>
        <dbReference type="PROSITE-ProRule" id="PRU01240"/>
    </source>
</evidence>
<dbReference type="CDD" id="cd07484">
    <property type="entry name" value="Peptidases_S8_Thermitase_like"/>
    <property type="match status" value="1"/>
</dbReference>
<evidence type="ECO:0000256" key="8">
    <source>
        <dbReference type="RuleBase" id="RU003355"/>
    </source>
</evidence>
<comment type="similarity">
    <text evidence="2 7 8">Belongs to the peptidase S8 family.</text>
</comment>
<name>A0A267MBD4_9FIRM</name>
<dbReference type="PROSITE" id="PS51892">
    <property type="entry name" value="SUBTILASE"/>
    <property type="match status" value="1"/>
</dbReference>
<dbReference type="PANTHER" id="PTHR43806">
    <property type="entry name" value="PEPTIDASE S8"/>
    <property type="match status" value="1"/>
</dbReference>
<sequence length="395" mass="42698">MKKYKEILSIALVGCMLMTGCAVKEKNAEVSSNRIIKNKEIRKLDPSRRISIIKPITKIIVGKNFLIDKLEQVIDIDANDPGSKSQLAVAYTKSNLVWDEIDQKRDINVAIIDTGIDYNHPDLKNRVKVDLGYDFVNDDPDPMDDNGHGTHVAGIIAAEKDNNEGIVGIVGDLDVNIIPIKALDKDGSGDIGVIAQAIEYAVDKGAHIINLSLGGPQENEEIKEAIEYAMDKGVFVIAAAGNDSRNCDRYVPAGLDGVYTVAASNLINKKANFSNYGKSVDIAAPGVKILSTVPNGGYEAWDGTSMATPVVTGVVAMLMTENPDIDINEIKDILSKSSKDIMQSGIDPFTGTGLIDAQRAFELLTGNELGEVEGNGELNSIIKNRKIFIINKTKK</sequence>
<dbReference type="InterPro" id="IPR023828">
    <property type="entry name" value="Peptidase_S8_Ser-AS"/>
</dbReference>
<evidence type="ECO:0000256" key="5">
    <source>
        <dbReference type="ARBA" id="ARBA00022801"/>
    </source>
</evidence>
<evidence type="ECO:0000256" key="4">
    <source>
        <dbReference type="ARBA" id="ARBA00022670"/>
    </source>
</evidence>
<dbReference type="InterPro" id="IPR036852">
    <property type="entry name" value="Peptidase_S8/S53_dom_sf"/>
</dbReference>
<dbReference type="EMBL" id="NIBG01000030">
    <property type="protein sequence ID" value="PAB56894.1"/>
    <property type="molecule type" value="Genomic_DNA"/>
</dbReference>
<dbReference type="InterPro" id="IPR022398">
    <property type="entry name" value="Peptidase_S8_His-AS"/>
</dbReference>
<evidence type="ECO:0000256" key="6">
    <source>
        <dbReference type="ARBA" id="ARBA00022825"/>
    </source>
</evidence>
<keyword evidence="3" id="KW-0964">Secreted</keyword>
<reference evidence="10 11" key="1">
    <citation type="submission" date="2017-06" db="EMBL/GenBank/DDBJ databases">
        <title>Draft genome sequence of anaerobic fermentative bacterium Anaeromicrobium sediminis DY2726D isolated from West Pacific Ocean sediments.</title>
        <authorList>
            <person name="Zeng X."/>
        </authorList>
    </citation>
    <scope>NUCLEOTIDE SEQUENCE [LARGE SCALE GENOMIC DNA]</scope>
    <source>
        <strain evidence="10 11">DY2726D</strain>
    </source>
</reference>
<accession>A0A267MBD4</accession>
<feature type="domain" description="Peptidase S8/S53" evidence="9">
    <location>
        <begin position="105"/>
        <end position="352"/>
    </location>
</feature>
<dbReference type="SUPFAM" id="SSF52743">
    <property type="entry name" value="Subtilisin-like"/>
    <property type="match status" value="1"/>
</dbReference>
<dbReference type="InterPro" id="IPR015500">
    <property type="entry name" value="Peptidase_S8_subtilisin-rel"/>
</dbReference>
<feature type="active site" description="Charge relay system" evidence="7">
    <location>
        <position position="148"/>
    </location>
</feature>
<evidence type="ECO:0000313" key="11">
    <source>
        <dbReference type="Proteomes" id="UP000216024"/>
    </source>
</evidence>
<keyword evidence="6 7" id="KW-0720">Serine protease</keyword>
<dbReference type="PROSITE" id="PS51257">
    <property type="entry name" value="PROKAR_LIPOPROTEIN"/>
    <property type="match status" value="1"/>
</dbReference>